<dbReference type="EMBL" id="ASPP01020469">
    <property type="protein sequence ID" value="ETO13663.1"/>
    <property type="molecule type" value="Genomic_DNA"/>
</dbReference>
<dbReference type="Proteomes" id="UP000023152">
    <property type="component" value="Unassembled WGS sequence"/>
</dbReference>
<gene>
    <name evidence="3" type="ORF">RFI_23706</name>
</gene>
<reference evidence="3 4" key="1">
    <citation type="journal article" date="2013" name="Curr. Biol.">
        <title>The Genome of the Foraminiferan Reticulomyxa filosa.</title>
        <authorList>
            <person name="Glockner G."/>
            <person name="Hulsmann N."/>
            <person name="Schleicher M."/>
            <person name="Noegel A.A."/>
            <person name="Eichinger L."/>
            <person name="Gallinger C."/>
            <person name="Pawlowski J."/>
            <person name="Sierra R."/>
            <person name="Euteneuer U."/>
            <person name="Pillet L."/>
            <person name="Moustafa A."/>
            <person name="Platzer M."/>
            <person name="Groth M."/>
            <person name="Szafranski K."/>
            <person name="Schliwa M."/>
        </authorList>
    </citation>
    <scope>NUCLEOTIDE SEQUENCE [LARGE SCALE GENOMIC DNA]</scope>
</reference>
<organism evidence="3 4">
    <name type="scientific">Reticulomyxa filosa</name>
    <dbReference type="NCBI Taxonomy" id="46433"/>
    <lineage>
        <taxon>Eukaryota</taxon>
        <taxon>Sar</taxon>
        <taxon>Rhizaria</taxon>
        <taxon>Retaria</taxon>
        <taxon>Foraminifera</taxon>
        <taxon>Monothalamids</taxon>
        <taxon>Reticulomyxidae</taxon>
        <taxon>Reticulomyxa</taxon>
    </lineage>
</organism>
<comment type="caution">
    <text evidence="3">The sequence shown here is derived from an EMBL/GenBank/DDBJ whole genome shotgun (WGS) entry which is preliminary data.</text>
</comment>
<dbReference type="InterPro" id="IPR057984">
    <property type="entry name" value="PATROL1_C"/>
</dbReference>
<feature type="region of interest" description="Disordered" evidence="1">
    <location>
        <begin position="237"/>
        <end position="271"/>
    </location>
</feature>
<dbReference type="AlphaFoldDB" id="X6MI25"/>
<proteinExistence type="predicted"/>
<protein>
    <recommendedName>
        <fullName evidence="2">PATROL1-like C-terminal domain-containing protein</fullName>
    </recommendedName>
</protein>
<evidence type="ECO:0000313" key="4">
    <source>
        <dbReference type="Proteomes" id="UP000023152"/>
    </source>
</evidence>
<keyword evidence="4" id="KW-1185">Reference proteome</keyword>
<evidence type="ECO:0000313" key="3">
    <source>
        <dbReference type="EMBL" id="ETO13663.1"/>
    </source>
</evidence>
<name>X6MI25_RETFI</name>
<feature type="domain" description="PATROL1-like C-terminal" evidence="2">
    <location>
        <begin position="9"/>
        <end position="242"/>
    </location>
</feature>
<dbReference type="OrthoDB" id="2015333at2759"/>
<feature type="compositionally biased region" description="Basic and acidic residues" evidence="1">
    <location>
        <begin position="245"/>
        <end position="254"/>
    </location>
</feature>
<dbReference type="Pfam" id="PF25761">
    <property type="entry name" value="TPR_PATROL1"/>
    <property type="match status" value="1"/>
</dbReference>
<evidence type="ECO:0000259" key="2">
    <source>
        <dbReference type="Pfam" id="PF25761"/>
    </source>
</evidence>
<accession>X6MI25</accession>
<evidence type="ECO:0000256" key="1">
    <source>
        <dbReference type="SAM" id="MobiDB-lite"/>
    </source>
</evidence>
<sequence>MLEDAQFKKELKHICVKLSSISRVLEIVGEFGQRLLQYVQGLEEPKEPEKHEEYRQQLLQAAYKFVTESKEAVNTSLRRAVAHMAVQFVHVQNQYFFALELYRPGRMESTTAIKVGLLQKVFEYLTTCDNYLRHKDIRALTCCIASLYAQRMRQVLVGRTSRMFRVQDTPLIVRDFNELLEILKSFNAIDFDTERYPLDNEDHSLYPYYQVLKLMETPNNELFHQHILVMAERSKLESQETAQTEQKEADESKSKSGHGRHSGKKDDIKLLSTVSPTQQRNQLSRIHDHLILHVLTHRADEEAQTYVENFLQYRNKNQPLSIKTKKNKKIVNRFPQYEQHFESGCTYCQKSCALGLWPIYGPLLSLTCRYTCSNIYKRSFVLFFCIFVATDVKVTVHGITKSTRIVRKTFDPAWQQALDFDLSDNIFRAIKKACLVVS</sequence>